<dbReference type="SUPFAM" id="SSF103473">
    <property type="entry name" value="MFS general substrate transporter"/>
    <property type="match status" value="1"/>
</dbReference>
<gene>
    <name evidence="6" type="ORF">ENJ46_03590</name>
</gene>
<keyword evidence="1 4" id="KW-0812">Transmembrane</keyword>
<dbReference type="GO" id="GO:0022857">
    <property type="term" value="F:transmembrane transporter activity"/>
    <property type="evidence" value="ECO:0007669"/>
    <property type="project" value="InterPro"/>
</dbReference>
<dbReference type="Gene3D" id="1.20.1250.20">
    <property type="entry name" value="MFS general substrate transporter like domains"/>
    <property type="match status" value="2"/>
</dbReference>
<dbReference type="PANTHER" id="PTHR23518:SF2">
    <property type="entry name" value="MAJOR FACILITATOR SUPERFAMILY TRANSPORTER"/>
    <property type="match status" value="1"/>
</dbReference>
<dbReference type="EMBL" id="DRMN01000236">
    <property type="protein sequence ID" value="HFB54984.1"/>
    <property type="molecule type" value="Genomic_DNA"/>
</dbReference>
<keyword evidence="2 4" id="KW-1133">Transmembrane helix</keyword>
<dbReference type="InterPro" id="IPR011701">
    <property type="entry name" value="MFS"/>
</dbReference>
<feature type="transmembrane region" description="Helical" evidence="4">
    <location>
        <begin position="283"/>
        <end position="305"/>
    </location>
</feature>
<evidence type="ECO:0000256" key="4">
    <source>
        <dbReference type="SAM" id="Phobius"/>
    </source>
</evidence>
<comment type="caution">
    <text evidence="6">The sequence shown here is derived from an EMBL/GenBank/DDBJ whole genome shotgun (WGS) entry which is preliminary data.</text>
</comment>
<dbReference type="Pfam" id="PF07690">
    <property type="entry name" value="MFS_1"/>
    <property type="match status" value="2"/>
</dbReference>
<proteinExistence type="predicted"/>
<evidence type="ECO:0000256" key="1">
    <source>
        <dbReference type="ARBA" id="ARBA00022692"/>
    </source>
</evidence>
<keyword evidence="3 4" id="KW-0472">Membrane</keyword>
<evidence type="ECO:0000256" key="2">
    <source>
        <dbReference type="ARBA" id="ARBA00022989"/>
    </source>
</evidence>
<organism evidence="6">
    <name type="scientific">Hellea balneolensis</name>
    <dbReference type="NCBI Taxonomy" id="287478"/>
    <lineage>
        <taxon>Bacteria</taxon>
        <taxon>Pseudomonadati</taxon>
        <taxon>Pseudomonadota</taxon>
        <taxon>Alphaproteobacteria</taxon>
        <taxon>Maricaulales</taxon>
        <taxon>Robiginitomaculaceae</taxon>
        <taxon>Hellea</taxon>
    </lineage>
</organism>
<evidence type="ECO:0000256" key="3">
    <source>
        <dbReference type="ARBA" id="ARBA00023136"/>
    </source>
</evidence>
<feature type="transmembrane region" description="Helical" evidence="4">
    <location>
        <begin position="345"/>
        <end position="367"/>
    </location>
</feature>
<dbReference type="InterPro" id="IPR036259">
    <property type="entry name" value="MFS_trans_sf"/>
</dbReference>
<dbReference type="CDD" id="cd17370">
    <property type="entry name" value="MFS_MJ1317_like"/>
    <property type="match status" value="1"/>
</dbReference>
<feature type="transmembrane region" description="Helical" evidence="4">
    <location>
        <begin position="145"/>
        <end position="165"/>
    </location>
</feature>
<feature type="domain" description="Major facilitator superfamily (MFS) profile" evidence="5">
    <location>
        <begin position="13"/>
        <end position="395"/>
    </location>
</feature>
<feature type="transmembrane region" description="Helical" evidence="4">
    <location>
        <begin position="250"/>
        <end position="271"/>
    </location>
</feature>
<feature type="transmembrane region" description="Helical" evidence="4">
    <location>
        <begin position="311"/>
        <end position="333"/>
    </location>
</feature>
<dbReference type="AlphaFoldDB" id="A0A7C3C495"/>
<dbReference type="Proteomes" id="UP000886042">
    <property type="component" value="Unassembled WGS sequence"/>
</dbReference>
<sequence length="395" mass="42054">MDTAQHKQKIPRQVWMLGFVSLLMDTSSELVHSLLPALFLSLGVSMSAVGLIEGIAEATASIIKVFSGRLSDKLGKRKLLTVIGYGLGALSKPLFPLAGSAGTVFAARFIDRIGKGIRGAPRDALIADVTADTQRGAAYGLRQSLDTIGALLGPSLAVILMIYMANNIQHVLWFAAIPAVLCVIVLIVGVKEPVRKKTETVPVKPAKFRADLKKLPSAYWALVVVGGLFALARFSEAFLALHVLDNGLAIQWSPLVMILMNFVYSLSAFPIGKLADKWPRKPILALGLGFLVLSDLVLGLTTSIGMSAVGIVFWGLHMGLTQGVLSAMIADVAPKHLRGTAFGMFNLVNGIGLLFASLIAGVIWQMVGGPMTFLFGAATALCTLILLGLLQSQRR</sequence>
<feature type="transmembrane region" description="Helical" evidence="4">
    <location>
        <begin position="373"/>
        <end position="390"/>
    </location>
</feature>
<name>A0A7C3C495_9PROT</name>
<evidence type="ECO:0000259" key="5">
    <source>
        <dbReference type="PROSITE" id="PS50850"/>
    </source>
</evidence>
<reference evidence="6" key="1">
    <citation type="journal article" date="2020" name="mSystems">
        <title>Genome- and Community-Level Interaction Insights into Carbon Utilization and Element Cycling Functions of Hydrothermarchaeota in Hydrothermal Sediment.</title>
        <authorList>
            <person name="Zhou Z."/>
            <person name="Liu Y."/>
            <person name="Xu W."/>
            <person name="Pan J."/>
            <person name="Luo Z.H."/>
            <person name="Li M."/>
        </authorList>
    </citation>
    <scope>NUCLEOTIDE SEQUENCE [LARGE SCALE GENOMIC DNA]</scope>
    <source>
        <strain evidence="6">HyVt-489</strain>
    </source>
</reference>
<dbReference type="PANTHER" id="PTHR23518">
    <property type="entry name" value="C-METHYLTRANSFERASE"/>
    <property type="match status" value="1"/>
</dbReference>
<dbReference type="PROSITE" id="PS50850">
    <property type="entry name" value="MFS"/>
    <property type="match status" value="1"/>
</dbReference>
<dbReference type="InterPro" id="IPR020846">
    <property type="entry name" value="MFS_dom"/>
</dbReference>
<accession>A0A7C3C495</accession>
<evidence type="ECO:0000313" key="6">
    <source>
        <dbReference type="EMBL" id="HFB54984.1"/>
    </source>
</evidence>
<feature type="transmembrane region" description="Helical" evidence="4">
    <location>
        <begin position="171"/>
        <end position="190"/>
    </location>
</feature>
<protein>
    <submittedName>
        <fullName evidence="6">MFS transporter</fullName>
    </submittedName>
</protein>
<feature type="transmembrane region" description="Helical" evidence="4">
    <location>
        <begin position="218"/>
        <end position="244"/>
    </location>
</feature>